<organism evidence="2 3">
    <name type="scientific">Pterulicium gracile</name>
    <dbReference type="NCBI Taxonomy" id="1884261"/>
    <lineage>
        <taxon>Eukaryota</taxon>
        <taxon>Fungi</taxon>
        <taxon>Dikarya</taxon>
        <taxon>Basidiomycota</taxon>
        <taxon>Agaricomycotina</taxon>
        <taxon>Agaricomycetes</taxon>
        <taxon>Agaricomycetidae</taxon>
        <taxon>Agaricales</taxon>
        <taxon>Pleurotineae</taxon>
        <taxon>Pterulaceae</taxon>
        <taxon>Pterulicium</taxon>
    </lineage>
</organism>
<protein>
    <submittedName>
        <fullName evidence="2">NAD-P-binding protein</fullName>
    </submittedName>
</protein>
<dbReference type="EMBL" id="ML178814">
    <property type="protein sequence ID" value="TFL07526.1"/>
    <property type="molecule type" value="Genomic_DNA"/>
</dbReference>
<gene>
    <name evidence="2" type="ORF">BDV98DRAFT_558006</name>
</gene>
<dbReference type="SUPFAM" id="SSF51735">
    <property type="entry name" value="NAD(P)-binding Rossmann-fold domains"/>
    <property type="match status" value="1"/>
</dbReference>
<dbReference type="Gene3D" id="3.40.50.720">
    <property type="entry name" value="NAD(P)-binding Rossmann-like Domain"/>
    <property type="match status" value="1"/>
</dbReference>
<evidence type="ECO:0000313" key="3">
    <source>
        <dbReference type="Proteomes" id="UP000305067"/>
    </source>
</evidence>
<keyword evidence="3" id="KW-1185">Reference proteome</keyword>
<dbReference type="PANTHER" id="PTHR33303">
    <property type="entry name" value="CYTOPLASMIC PROTEIN-RELATED"/>
    <property type="match status" value="1"/>
</dbReference>
<dbReference type="InterPro" id="IPR003781">
    <property type="entry name" value="CoA-bd"/>
</dbReference>
<dbReference type="Pfam" id="PF13380">
    <property type="entry name" value="CoA_binding_2"/>
    <property type="match status" value="1"/>
</dbReference>
<reference evidence="2 3" key="1">
    <citation type="journal article" date="2019" name="Nat. Ecol. Evol.">
        <title>Megaphylogeny resolves global patterns of mushroom evolution.</title>
        <authorList>
            <person name="Varga T."/>
            <person name="Krizsan K."/>
            <person name="Foldi C."/>
            <person name="Dima B."/>
            <person name="Sanchez-Garcia M."/>
            <person name="Sanchez-Ramirez S."/>
            <person name="Szollosi G.J."/>
            <person name="Szarkandi J.G."/>
            <person name="Papp V."/>
            <person name="Albert L."/>
            <person name="Andreopoulos W."/>
            <person name="Angelini C."/>
            <person name="Antonin V."/>
            <person name="Barry K.W."/>
            <person name="Bougher N.L."/>
            <person name="Buchanan P."/>
            <person name="Buyck B."/>
            <person name="Bense V."/>
            <person name="Catcheside P."/>
            <person name="Chovatia M."/>
            <person name="Cooper J."/>
            <person name="Damon W."/>
            <person name="Desjardin D."/>
            <person name="Finy P."/>
            <person name="Geml J."/>
            <person name="Haridas S."/>
            <person name="Hughes K."/>
            <person name="Justo A."/>
            <person name="Karasinski D."/>
            <person name="Kautmanova I."/>
            <person name="Kiss B."/>
            <person name="Kocsube S."/>
            <person name="Kotiranta H."/>
            <person name="LaButti K.M."/>
            <person name="Lechner B.E."/>
            <person name="Liimatainen K."/>
            <person name="Lipzen A."/>
            <person name="Lukacs Z."/>
            <person name="Mihaltcheva S."/>
            <person name="Morgado L.N."/>
            <person name="Niskanen T."/>
            <person name="Noordeloos M.E."/>
            <person name="Ohm R.A."/>
            <person name="Ortiz-Santana B."/>
            <person name="Ovrebo C."/>
            <person name="Racz N."/>
            <person name="Riley R."/>
            <person name="Savchenko A."/>
            <person name="Shiryaev A."/>
            <person name="Soop K."/>
            <person name="Spirin V."/>
            <person name="Szebenyi C."/>
            <person name="Tomsovsky M."/>
            <person name="Tulloss R.E."/>
            <person name="Uehling J."/>
            <person name="Grigoriev I.V."/>
            <person name="Vagvolgyi C."/>
            <person name="Papp T."/>
            <person name="Martin F.M."/>
            <person name="Miettinen O."/>
            <person name="Hibbett D.S."/>
            <person name="Nagy L.G."/>
        </authorList>
    </citation>
    <scope>NUCLEOTIDE SEQUENCE [LARGE SCALE GENOMIC DNA]</scope>
    <source>
        <strain evidence="2 3">CBS 309.79</strain>
    </source>
</reference>
<dbReference type="SMART" id="SM00881">
    <property type="entry name" value="CoA_binding"/>
    <property type="match status" value="1"/>
</dbReference>
<name>A0A5C3QZS0_9AGAR</name>
<feature type="domain" description="CoA-binding" evidence="1">
    <location>
        <begin position="12"/>
        <end position="105"/>
    </location>
</feature>
<dbReference type="PANTHER" id="PTHR33303:SF2">
    <property type="entry name" value="COA-BINDING DOMAIN-CONTAINING PROTEIN"/>
    <property type="match status" value="1"/>
</dbReference>
<dbReference type="AlphaFoldDB" id="A0A5C3QZS0"/>
<dbReference type="InterPro" id="IPR036291">
    <property type="entry name" value="NAD(P)-bd_dom_sf"/>
</dbReference>
<sequence>MKADLLSRQRLFLSSKSFAVVGASKDESKYGTTVLRWYLDRAKAVTPVHPKERELQGIATVSSIADLPVAYATSVSIITPPKVTIQILRQAKELKVPALWLQPGAEDEEVVDFVTSNGLTDRVIYGGPCILVEGDSALKSSL</sequence>
<dbReference type="Proteomes" id="UP000305067">
    <property type="component" value="Unassembled WGS sequence"/>
</dbReference>
<evidence type="ECO:0000313" key="2">
    <source>
        <dbReference type="EMBL" id="TFL07526.1"/>
    </source>
</evidence>
<evidence type="ECO:0000259" key="1">
    <source>
        <dbReference type="SMART" id="SM00881"/>
    </source>
</evidence>
<dbReference type="OrthoDB" id="5138418at2759"/>
<proteinExistence type="predicted"/>
<accession>A0A5C3QZS0</accession>
<dbReference type="STRING" id="1884261.A0A5C3QZS0"/>